<dbReference type="Proteomes" id="UP000009159">
    <property type="component" value="Chromosome"/>
</dbReference>
<dbReference type="InterPro" id="IPR036390">
    <property type="entry name" value="WH_DNA-bd_sf"/>
</dbReference>
<dbReference type="RefSeq" id="WP_011782964.1">
    <property type="nucleotide sequence ID" value="NC_008726.1"/>
</dbReference>
<name>A1THG3_MYCVP</name>
<organism evidence="1 2">
    <name type="scientific">Mycolicibacterium vanbaalenii (strain DSM 7251 / JCM 13017 / BCRC 16820 / KCTC 9966 / NRRL B-24157 / PYR-1)</name>
    <name type="common">Mycobacterium vanbaalenii</name>
    <dbReference type="NCBI Taxonomy" id="350058"/>
    <lineage>
        <taxon>Bacteria</taxon>
        <taxon>Bacillati</taxon>
        <taxon>Actinomycetota</taxon>
        <taxon>Actinomycetes</taxon>
        <taxon>Mycobacteriales</taxon>
        <taxon>Mycobacteriaceae</taxon>
        <taxon>Mycolicibacterium</taxon>
    </lineage>
</organism>
<dbReference type="KEGG" id="mva:Mvan_5848"/>
<protein>
    <submittedName>
        <fullName evidence="1">Transcriptional regulator</fullName>
    </submittedName>
</protein>
<dbReference type="HOGENOM" id="CLU_078469_1_1_11"/>
<dbReference type="InterPro" id="IPR011991">
    <property type="entry name" value="ArsR-like_HTH"/>
</dbReference>
<reference evidence="1" key="1">
    <citation type="submission" date="2006-12" db="EMBL/GenBank/DDBJ databases">
        <title>Complete sequence of Mycobacterium vanbaalenii PYR-1.</title>
        <authorList>
            <consortium name="US DOE Joint Genome Institute"/>
            <person name="Copeland A."/>
            <person name="Lucas S."/>
            <person name="Lapidus A."/>
            <person name="Barry K."/>
            <person name="Detter J.C."/>
            <person name="Glavina del Rio T."/>
            <person name="Hammon N."/>
            <person name="Israni S."/>
            <person name="Dalin E."/>
            <person name="Tice H."/>
            <person name="Pitluck S."/>
            <person name="Singan V."/>
            <person name="Schmutz J."/>
            <person name="Larimer F."/>
            <person name="Land M."/>
            <person name="Hauser L."/>
            <person name="Kyrpides N."/>
            <person name="Anderson I.J."/>
            <person name="Miller C."/>
            <person name="Richardson P."/>
        </authorList>
    </citation>
    <scope>NUCLEOTIDE SEQUENCE [LARGE SCALE GENOMIC DNA]</scope>
    <source>
        <strain evidence="1">PYR-1</strain>
    </source>
</reference>
<gene>
    <name evidence="1" type="ordered locus">Mvan_5848</name>
</gene>
<dbReference type="CDD" id="cd00090">
    <property type="entry name" value="HTH_ARSR"/>
    <property type="match status" value="1"/>
</dbReference>
<dbReference type="Gene3D" id="1.10.10.10">
    <property type="entry name" value="Winged helix-like DNA-binding domain superfamily/Winged helix DNA-binding domain"/>
    <property type="match status" value="1"/>
</dbReference>
<dbReference type="InterPro" id="IPR036388">
    <property type="entry name" value="WH-like_DNA-bd_sf"/>
</dbReference>
<sequence>MSAASPGEPPGRRRDVLRTLKAASGPMSIGAIADALDIHPNTVRFHLDRLVSQGQVERIEPDRRRPGRPPQMFRAMPQMDRAGPRHYRLLAEMLAMSLAADGDPPTRAQAGGRAWGRELNVRAPRRKQSGAEEAVDRLVEVLDDVGFVPERLGAGEKQQIGLRHCPFLELAETQSRVVCGIHLGLMQGVLERQGAPVTVDRLEPFAQPDLCLAHLTLRGRPPQA</sequence>
<dbReference type="AlphaFoldDB" id="A1THG3"/>
<dbReference type="EMBL" id="CP000511">
    <property type="protein sequence ID" value="ABM16613.1"/>
    <property type="molecule type" value="Genomic_DNA"/>
</dbReference>
<dbReference type="STRING" id="350058.Mvan_5848"/>
<evidence type="ECO:0000313" key="1">
    <source>
        <dbReference type="EMBL" id="ABM16613.1"/>
    </source>
</evidence>
<proteinExistence type="predicted"/>
<dbReference type="Pfam" id="PF12840">
    <property type="entry name" value="HTH_20"/>
    <property type="match status" value="1"/>
</dbReference>
<dbReference type="eggNOG" id="COG2345">
    <property type="taxonomic scope" value="Bacteria"/>
</dbReference>
<evidence type="ECO:0000313" key="2">
    <source>
        <dbReference type="Proteomes" id="UP000009159"/>
    </source>
</evidence>
<dbReference type="SUPFAM" id="SSF46785">
    <property type="entry name" value="Winged helix' DNA-binding domain"/>
    <property type="match status" value="1"/>
</dbReference>
<keyword evidence="2" id="KW-1185">Reference proteome</keyword>
<accession>A1THG3</accession>